<evidence type="ECO:0000256" key="1">
    <source>
        <dbReference type="ARBA" id="ARBA00004651"/>
    </source>
</evidence>
<gene>
    <name evidence="8" type="ORF">N177_0145</name>
</gene>
<name>V4RMB3_9HYPH</name>
<feature type="transmembrane region" description="Helical" evidence="7">
    <location>
        <begin position="142"/>
        <end position="163"/>
    </location>
</feature>
<dbReference type="AlphaFoldDB" id="V4RMB3"/>
<feature type="transmembrane region" description="Helical" evidence="7">
    <location>
        <begin position="87"/>
        <end position="105"/>
    </location>
</feature>
<evidence type="ECO:0000313" key="9">
    <source>
        <dbReference type="Proteomes" id="UP000017819"/>
    </source>
</evidence>
<comment type="subcellular location">
    <subcellularLocation>
        <location evidence="1">Cell membrane</location>
        <topology evidence="1">Multi-pass membrane protein</topology>
    </subcellularLocation>
</comment>
<feature type="transmembrane region" description="Helical" evidence="7">
    <location>
        <begin position="56"/>
        <end position="75"/>
    </location>
</feature>
<proteinExistence type="inferred from homology"/>
<evidence type="ECO:0000256" key="3">
    <source>
        <dbReference type="ARBA" id="ARBA00022475"/>
    </source>
</evidence>
<feature type="transmembrane region" description="Helical" evidence="7">
    <location>
        <begin position="294"/>
        <end position="313"/>
    </location>
</feature>
<dbReference type="PANTHER" id="PTHR30106:SF2">
    <property type="entry name" value="UPF0324 INNER MEMBRANE PROTEIN YEIH"/>
    <property type="match status" value="1"/>
</dbReference>
<sequence length="348" mass="35482">MPRANSAGRGEDIAGAAVRGVGGGLSLWPGLTLTTAIAALAYFMCTLPGLSNFSPLIVAILIGMTIRNVVGVPPAARAGLAFSQRPILRFAIVLLGLRLTWAQLVELGGTSLAIVVVALAATFVFTLWMGRVLRVERKLATLIAAGTSICGASAVVATSQVAGGRDEDVAYAVACVTLFGTIAMFLYPLLPGLLHLDPSAFGLWAGASIHEVAQVVGAAFQNGATSGEHGTVAKLGRVLMLAPVLLILAATAYRQAGDRKAAASAPFPWFVLGFVALVAFSSVVEIPASVKAPLVELTGFLLAIALAALGLGADIAKIRLAGPRPLALAALSTVFIAVTSLALIKLAG</sequence>
<reference evidence="8 9" key="1">
    <citation type="journal article" date="2014" name="Genome Announc.">
        <title>Draft Genome Sequence of Lutibaculum baratangense Strain AMV1T, Isolated from a Mud Volcano in Andamans, India.</title>
        <authorList>
            <person name="Singh A."/>
            <person name="Sreenivas A."/>
            <person name="Sathyanarayana Reddy G."/>
            <person name="Pinnaka A.K."/>
            <person name="Shivaji S."/>
        </authorList>
    </citation>
    <scope>NUCLEOTIDE SEQUENCE [LARGE SCALE GENOMIC DNA]</scope>
    <source>
        <strain evidence="8 9">AMV1</strain>
    </source>
</reference>
<dbReference type="PANTHER" id="PTHR30106">
    <property type="entry name" value="INNER MEMBRANE PROTEIN YEIH-RELATED"/>
    <property type="match status" value="1"/>
</dbReference>
<accession>V4RMB3</accession>
<dbReference type="EMBL" id="AWXZ01000007">
    <property type="protein sequence ID" value="ESR27166.1"/>
    <property type="molecule type" value="Genomic_DNA"/>
</dbReference>
<dbReference type="RefSeq" id="WP_023430302.1">
    <property type="nucleotide sequence ID" value="NZ_AWXZ01000007.1"/>
</dbReference>
<dbReference type="Proteomes" id="UP000017819">
    <property type="component" value="Unassembled WGS sequence"/>
</dbReference>
<evidence type="ECO:0000256" key="6">
    <source>
        <dbReference type="ARBA" id="ARBA00023136"/>
    </source>
</evidence>
<comment type="similarity">
    <text evidence="2">Belongs to the UPF0324 family.</text>
</comment>
<feature type="transmembrane region" description="Helical" evidence="7">
    <location>
        <begin position="325"/>
        <end position="344"/>
    </location>
</feature>
<keyword evidence="9" id="KW-1185">Reference proteome</keyword>
<evidence type="ECO:0000256" key="2">
    <source>
        <dbReference type="ARBA" id="ARBA00007977"/>
    </source>
</evidence>
<keyword evidence="3" id="KW-1003">Cell membrane</keyword>
<evidence type="ECO:0000256" key="7">
    <source>
        <dbReference type="SAM" id="Phobius"/>
    </source>
</evidence>
<feature type="transmembrane region" description="Helical" evidence="7">
    <location>
        <begin position="232"/>
        <end position="253"/>
    </location>
</feature>
<dbReference type="InterPro" id="IPR018383">
    <property type="entry name" value="UPF0324_pro"/>
</dbReference>
<keyword evidence="6 7" id="KW-0472">Membrane</keyword>
<feature type="transmembrane region" description="Helical" evidence="7">
    <location>
        <begin position="111"/>
        <end position="130"/>
    </location>
</feature>
<keyword evidence="5 7" id="KW-1133">Transmembrane helix</keyword>
<dbReference type="Pfam" id="PF03601">
    <property type="entry name" value="Cons_hypoth698"/>
    <property type="match status" value="1"/>
</dbReference>
<dbReference type="eggNOG" id="COG2855">
    <property type="taxonomic scope" value="Bacteria"/>
</dbReference>
<comment type="caution">
    <text evidence="8">The sequence shown here is derived from an EMBL/GenBank/DDBJ whole genome shotgun (WGS) entry which is preliminary data.</text>
</comment>
<keyword evidence="4 7" id="KW-0812">Transmembrane</keyword>
<evidence type="ECO:0000256" key="5">
    <source>
        <dbReference type="ARBA" id="ARBA00022989"/>
    </source>
</evidence>
<dbReference type="PATRIC" id="fig|631454.5.peg.143"/>
<feature type="transmembrane region" description="Helical" evidence="7">
    <location>
        <begin position="265"/>
        <end position="288"/>
    </location>
</feature>
<feature type="transmembrane region" description="Helical" evidence="7">
    <location>
        <begin position="21"/>
        <end position="44"/>
    </location>
</feature>
<protein>
    <submittedName>
        <fullName evidence="8">Putative membrane protein YeiH</fullName>
    </submittedName>
</protein>
<feature type="transmembrane region" description="Helical" evidence="7">
    <location>
        <begin position="169"/>
        <end position="189"/>
    </location>
</feature>
<evidence type="ECO:0000313" key="8">
    <source>
        <dbReference type="EMBL" id="ESR27166.1"/>
    </source>
</evidence>
<evidence type="ECO:0000256" key="4">
    <source>
        <dbReference type="ARBA" id="ARBA00022692"/>
    </source>
</evidence>
<dbReference type="GO" id="GO:0005886">
    <property type="term" value="C:plasma membrane"/>
    <property type="evidence" value="ECO:0007669"/>
    <property type="project" value="UniProtKB-SubCell"/>
</dbReference>
<organism evidence="8 9">
    <name type="scientific">Lutibaculum baratangense AMV1</name>
    <dbReference type="NCBI Taxonomy" id="631454"/>
    <lineage>
        <taxon>Bacteria</taxon>
        <taxon>Pseudomonadati</taxon>
        <taxon>Pseudomonadota</taxon>
        <taxon>Alphaproteobacteria</taxon>
        <taxon>Hyphomicrobiales</taxon>
        <taxon>Tepidamorphaceae</taxon>
        <taxon>Lutibaculum</taxon>
    </lineage>
</organism>